<proteinExistence type="inferred from homology"/>
<dbReference type="InterPro" id="IPR050228">
    <property type="entry name" value="Carboxylesterase_BioH"/>
</dbReference>
<keyword evidence="5" id="KW-1185">Reference proteome</keyword>
<dbReference type="GO" id="GO:0008233">
    <property type="term" value="F:peptidase activity"/>
    <property type="evidence" value="ECO:0007669"/>
    <property type="project" value="InterPro"/>
</dbReference>
<dbReference type="Gene3D" id="3.40.50.1820">
    <property type="entry name" value="alpha/beta hydrolase"/>
    <property type="match status" value="1"/>
</dbReference>
<dbReference type="PRINTS" id="PR00111">
    <property type="entry name" value="ABHYDROLASE"/>
</dbReference>
<evidence type="ECO:0000259" key="3">
    <source>
        <dbReference type="Pfam" id="PF00561"/>
    </source>
</evidence>
<comment type="similarity">
    <text evidence="1">Belongs to the peptidase S33 family.</text>
</comment>
<dbReference type="RefSeq" id="WP_168622832.1">
    <property type="nucleotide sequence ID" value="NZ_JAAZQQ010000002.1"/>
</dbReference>
<dbReference type="InterPro" id="IPR029058">
    <property type="entry name" value="AB_hydrolase_fold"/>
</dbReference>
<sequence length="336" mass="35053">MRRILRWVIGLTGAVLAIGVGLVLATRGDYPVPALVTGDPSLPALEIAGIRLHVRVVDGPPGAPTVIVLHGGPGGDFRSLQALAALSDSHRVVFYDQRGAGLSERVPAGALTLDGHLAELAALIDHVAPGGPVALIGHSWGAMLATAYLGAHPGRIDRAVLIEPGFLDAAGRDRWTEESRRYMSGPGFLGAAALTGVRAVHVDGPDRHARQDFLIGRMVRRFAGHPDNPYHCGHGYDAPGWRFGALSSETMGRAPASQIDRIAAGAAAFDGPVLLLAGACDDWLGAPLQSRHAARFADARLVVVPGAGHDVVWDNPEDALAAIRAFLAEAPPGPAQ</sequence>
<dbReference type="Pfam" id="PF00561">
    <property type="entry name" value="Abhydrolase_1"/>
    <property type="match status" value="1"/>
</dbReference>
<dbReference type="SUPFAM" id="SSF53474">
    <property type="entry name" value="alpha/beta-Hydrolases"/>
    <property type="match status" value="1"/>
</dbReference>
<accession>A0A7X6JYG9</accession>
<organism evidence="4 5">
    <name type="scientific">Roseicyclus persicicus</name>
    <dbReference type="NCBI Taxonomy" id="2650661"/>
    <lineage>
        <taxon>Bacteria</taxon>
        <taxon>Pseudomonadati</taxon>
        <taxon>Pseudomonadota</taxon>
        <taxon>Alphaproteobacteria</taxon>
        <taxon>Rhodobacterales</taxon>
        <taxon>Roseobacteraceae</taxon>
        <taxon>Roseicyclus</taxon>
    </lineage>
</organism>
<name>A0A7X6JYG9_9RHOB</name>
<evidence type="ECO:0000313" key="5">
    <source>
        <dbReference type="Proteomes" id="UP000526408"/>
    </source>
</evidence>
<evidence type="ECO:0000256" key="1">
    <source>
        <dbReference type="ARBA" id="ARBA00010088"/>
    </source>
</evidence>
<reference evidence="4 5" key="1">
    <citation type="submission" date="2020-04" db="EMBL/GenBank/DDBJ databases">
        <authorList>
            <person name="Yoon J."/>
        </authorList>
    </citation>
    <scope>NUCLEOTIDE SEQUENCE [LARGE SCALE GENOMIC DNA]</scope>
    <source>
        <strain evidence="4 5">KMU-115</strain>
    </source>
</reference>
<dbReference type="PRINTS" id="PR00793">
    <property type="entry name" value="PROAMNOPTASE"/>
</dbReference>
<dbReference type="EMBL" id="JAAZQQ010000002">
    <property type="protein sequence ID" value="NKX44459.1"/>
    <property type="molecule type" value="Genomic_DNA"/>
</dbReference>
<gene>
    <name evidence="4" type="ORF">HCU73_07630</name>
</gene>
<evidence type="ECO:0000313" key="4">
    <source>
        <dbReference type="EMBL" id="NKX44459.1"/>
    </source>
</evidence>
<dbReference type="InterPro" id="IPR002410">
    <property type="entry name" value="Peptidase_S33"/>
</dbReference>
<keyword evidence="2 4" id="KW-0378">Hydrolase</keyword>
<dbReference type="GO" id="GO:0006508">
    <property type="term" value="P:proteolysis"/>
    <property type="evidence" value="ECO:0007669"/>
    <property type="project" value="InterPro"/>
</dbReference>
<dbReference type="AlphaFoldDB" id="A0A7X6JYG9"/>
<comment type="caution">
    <text evidence="4">The sequence shown here is derived from an EMBL/GenBank/DDBJ whole genome shotgun (WGS) entry which is preliminary data.</text>
</comment>
<evidence type="ECO:0000256" key="2">
    <source>
        <dbReference type="ARBA" id="ARBA00022801"/>
    </source>
</evidence>
<dbReference type="PANTHER" id="PTHR43194:SF2">
    <property type="entry name" value="PEROXISOMAL MEMBRANE PROTEIN LPX1"/>
    <property type="match status" value="1"/>
</dbReference>
<dbReference type="Proteomes" id="UP000526408">
    <property type="component" value="Unassembled WGS sequence"/>
</dbReference>
<dbReference type="PANTHER" id="PTHR43194">
    <property type="entry name" value="HYDROLASE ALPHA/BETA FOLD FAMILY"/>
    <property type="match status" value="1"/>
</dbReference>
<protein>
    <submittedName>
        <fullName evidence="4">Alpha/beta hydrolase</fullName>
    </submittedName>
</protein>
<dbReference type="InterPro" id="IPR000073">
    <property type="entry name" value="AB_hydrolase_1"/>
</dbReference>
<feature type="domain" description="AB hydrolase-1" evidence="3">
    <location>
        <begin position="64"/>
        <end position="316"/>
    </location>
</feature>